<name>A0A6G1C625_9ORYZ</name>
<dbReference type="InterPro" id="IPR001202">
    <property type="entry name" value="WW_dom"/>
</dbReference>
<comment type="subcellular location">
    <subcellularLocation>
        <location evidence="1">Cytoplasm</location>
    </subcellularLocation>
</comment>
<evidence type="ECO:0000256" key="2">
    <source>
        <dbReference type="ARBA" id="ARBA00022490"/>
    </source>
</evidence>
<evidence type="ECO:0000313" key="6">
    <source>
        <dbReference type="Proteomes" id="UP000479710"/>
    </source>
</evidence>
<reference evidence="5 6" key="1">
    <citation type="submission" date="2019-11" db="EMBL/GenBank/DDBJ databases">
        <title>Whole genome sequence of Oryza granulata.</title>
        <authorList>
            <person name="Li W."/>
        </authorList>
    </citation>
    <scope>NUCLEOTIDE SEQUENCE [LARGE SCALE GENOMIC DNA]</scope>
    <source>
        <strain evidence="6">cv. Menghai</strain>
        <tissue evidence="5">Leaf</tissue>
    </source>
</reference>
<gene>
    <name evidence="5" type="ORF">E2562_017561</name>
</gene>
<feature type="region of interest" description="Disordered" evidence="3">
    <location>
        <begin position="158"/>
        <end position="178"/>
    </location>
</feature>
<dbReference type="AlphaFoldDB" id="A0A6G1C625"/>
<dbReference type="PANTHER" id="PTHR14791:SF54">
    <property type="entry name" value="OS11G0294400 PROTEIN"/>
    <property type="match status" value="1"/>
</dbReference>
<keyword evidence="6" id="KW-1185">Reference proteome</keyword>
<sequence length="241" mass="26137">MCVSIYKLASPYQQPAEAVENSSLEEQTREIPYRIGSMEVQPELSLGPTSLGFGAASTKSATKSSSSESDGSSDDGSRKRRKHFAWKEAVSHASLELQLNDPLPLDWEQCLDLHSGRMYYLNRKTMRKSWVRPMVEQGNTLDLELNISTIPSTFGDGKASSGAVVEEDDTRRGGSGGVGSAGPMVAVPCVNCHLLVMLCKSSPACPNCKFVQPSVPAMPRTPPRRLEAATVKPLETLSLLH</sequence>
<dbReference type="CDD" id="cd00201">
    <property type="entry name" value="WW"/>
    <property type="match status" value="1"/>
</dbReference>
<dbReference type="OrthoDB" id="670666at2759"/>
<accession>A0A6G1C625</accession>
<dbReference type="PANTHER" id="PTHR14791">
    <property type="entry name" value="BOMB/KIRA PROTEINS"/>
    <property type="match status" value="1"/>
</dbReference>
<dbReference type="EMBL" id="SPHZ02000010">
    <property type="protein sequence ID" value="KAF0895918.1"/>
    <property type="molecule type" value="Genomic_DNA"/>
</dbReference>
<evidence type="ECO:0000256" key="1">
    <source>
        <dbReference type="ARBA" id="ARBA00004496"/>
    </source>
</evidence>
<dbReference type="SUPFAM" id="SSF51045">
    <property type="entry name" value="WW domain"/>
    <property type="match status" value="1"/>
</dbReference>
<evidence type="ECO:0000313" key="5">
    <source>
        <dbReference type="EMBL" id="KAF0895918.1"/>
    </source>
</evidence>
<protein>
    <recommendedName>
        <fullName evidence="4">WW domain-containing protein</fullName>
    </recommendedName>
</protein>
<feature type="region of interest" description="Disordered" evidence="3">
    <location>
        <begin position="45"/>
        <end position="80"/>
    </location>
</feature>
<keyword evidence="2" id="KW-0963">Cytoplasm</keyword>
<evidence type="ECO:0000256" key="3">
    <source>
        <dbReference type="SAM" id="MobiDB-lite"/>
    </source>
</evidence>
<feature type="domain" description="WW" evidence="4">
    <location>
        <begin position="101"/>
        <end position="135"/>
    </location>
</feature>
<evidence type="ECO:0000259" key="4">
    <source>
        <dbReference type="PROSITE" id="PS50020"/>
    </source>
</evidence>
<dbReference type="InterPro" id="IPR051105">
    <property type="entry name" value="WWC/KIBRA_Hippo_Reg"/>
</dbReference>
<dbReference type="InterPro" id="IPR036020">
    <property type="entry name" value="WW_dom_sf"/>
</dbReference>
<dbReference type="Proteomes" id="UP000479710">
    <property type="component" value="Unassembled WGS sequence"/>
</dbReference>
<organism evidence="5 6">
    <name type="scientific">Oryza meyeriana var. granulata</name>
    <dbReference type="NCBI Taxonomy" id="110450"/>
    <lineage>
        <taxon>Eukaryota</taxon>
        <taxon>Viridiplantae</taxon>
        <taxon>Streptophyta</taxon>
        <taxon>Embryophyta</taxon>
        <taxon>Tracheophyta</taxon>
        <taxon>Spermatophyta</taxon>
        <taxon>Magnoliopsida</taxon>
        <taxon>Liliopsida</taxon>
        <taxon>Poales</taxon>
        <taxon>Poaceae</taxon>
        <taxon>BOP clade</taxon>
        <taxon>Oryzoideae</taxon>
        <taxon>Oryzeae</taxon>
        <taxon>Oryzinae</taxon>
        <taxon>Oryza</taxon>
        <taxon>Oryza meyeriana</taxon>
    </lineage>
</organism>
<proteinExistence type="predicted"/>
<feature type="compositionally biased region" description="Low complexity" evidence="3">
    <location>
        <begin position="54"/>
        <end position="70"/>
    </location>
</feature>
<dbReference type="Pfam" id="PF00397">
    <property type="entry name" value="WW"/>
    <property type="match status" value="1"/>
</dbReference>
<dbReference type="PROSITE" id="PS50020">
    <property type="entry name" value="WW_DOMAIN_2"/>
    <property type="match status" value="1"/>
</dbReference>
<comment type="caution">
    <text evidence="5">The sequence shown here is derived from an EMBL/GenBank/DDBJ whole genome shotgun (WGS) entry which is preliminary data.</text>
</comment>
<dbReference type="Gene3D" id="2.20.70.10">
    <property type="match status" value="1"/>
</dbReference>
<dbReference type="GO" id="GO:0005737">
    <property type="term" value="C:cytoplasm"/>
    <property type="evidence" value="ECO:0007669"/>
    <property type="project" value="UniProtKB-SubCell"/>
</dbReference>